<protein>
    <submittedName>
        <fullName evidence="2">MFS transporter</fullName>
    </submittedName>
</protein>
<feature type="transmembrane region" description="Helical" evidence="1">
    <location>
        <begin position="151"/>
        <end position="173"/>
    </location>
</feature>
<dbReference type="Proteomes" id="UP000653674">
    <property type="component" value="Unassembled WGS sequence"/>
</dbReference>
<feature type="transmembrane region" description="Helical" evidence="1">
    <location>
        <begin position="32"/>
        <end position="52"/>
    </location>
</feature>
<feature type="transmembrane region" description="Helical" evidence="1">
    <location>
        <begin position="117"/>
        <end position="139"/>
    </location>
</feature>
<dbReference type="PANTHER" id="PTHR23523:SF2">
    <property type="entry name" value="2-NITROIMIDAZOLE TRANSPORTER"/>
    <property type="match status" value="1"/>
</dbReference>
<keyword evidence="1" id="KW-0472">Membrane</keyword>
<organism evidence="2 3">
    <name type="scientific">Planosporangium flavigriseum</name>
    <dbReference type="NCBI Taxonomy" id="373681"/>
    <lineage>
        <taxon>Bacteria</taxon>
        <taxon>Bacillati</taxon>
        <taxon>Actinomycetota</taxon>
        <taxon>Actinomycetes</taxon>
        <taxon>Micromonosporales</taxon>
        <taxon>Micromonosporaceae</taxon>
        <taxon>Planosporangium</taxon>
    </lineage>
</organism>
<dbReference type="Gene3D" id="1.20.1250.20">
    <property type="entry name" value="MFS general substrate transporter like domains"/>
    <property type="match status" value="1"/>
</dbReference>
<feature type="transmembrane region" description="Helical" evidence="1">
    <location>
        <begin position="350"/>
        <end position="372"/>
    </location>
</feature>
<gene>
    <name evidence="2" type="ORF">Pfl04_28940</name>
</gene>
<keyword evidence="3" id="KW-1185">Reference proteome</keyword>
<sequence>MGLNLRPAVTSLGAVLEEVQRDLHFSGTGSGFLTALPVLCFALVGAGTPLLLRRFNHEKVVAGSLTMLVAGLVIRPFTSLPVVFAVASALSLAGIAIANVVLPGVVKEYFPDRAGPITGMFSAFVALGTSAGSAFTVPFGHSVNGGWRAGLGLWAAVGALGLAPWVVTAYRAARVRRGGTLGDGVSAWRSPRAWALMGFWALQSAQAYVLLGWLPAILQRSGHTPGEAGWLVALMGALGAPVAFAVAVMQRRRADQRVTMLGVMLCYAGGYVGLLYYPGPLAVLWMCLLGLASGAFPLMLSLLGTRSATPASTHSLSAFVQSTGYLLAGAAPVVAGWLSSQTASWRPLLIMMMLLLVPQTVTGMIAAGPWVLDREVRNRGSSGHQLPRST</sequence>
<proteinExistence type="predicted"/>
<feature type="transmembrane region" description="Helical" evidence="1">
    <location>
        <begin position="283"/>
        <end position="304"/>
    </location>
</feature>
<feature type="transmembrane region" description="Helical" evidence="1">
    <location>
        <begin position="260"/>
        <end position="277"/>
    </location>
</feature>
<keyword evidence="1" id="KW-0812">Transmembrane</keyword>
<dbReference type="InterPro" id="IPR052524">
    <property type="entry name" value="MFS_Cyanate_Porter"/>
</dbReference>
<comment type="caution">
    <text evidence="2">The sequence shown here is derived from an EMBL/GenBank/DDBJ whole genome shotgun (WGS) entry which is preliminary data.</text>
</comment>
<dbReference type="InterPro" id="IPR036259">
    <property type="entry name" value="MFS_trans_sf"/>
</dbReference>
<feature type="transmembrane region" description="Helical" evidence="1">
    <location>
        <begin position="228"/>
        <end position="248"/>
    </location>
</feature>
<name>A0A8J3M0J1_9ACTN</name>
<feature type="transmembrane region" description="Helical" evidence="1">
    <location>
        <begin position="59"/>
        <end position="77"/>
    </location>
</feature>
<accession>A0A8J3M0J1</accession>
<feature type="transmembrane region" description="Helical" evidence="1">
    <location>
        <begin position="316"/>
        <end position="338"/>
    </location>
</feature>
<dbReference type="AlphaFoldDB" id="A0A8J3M0J1"/>
<dbReference type="Pfam" id="PF07690">
    <property type="entry name" value="MFS_1"/>
    <property type="match status" value="1"/>
</dbReference>
<dbReference type="EMBL" id="BONU01000018">
    <property type="protein sequence ID" value="GIG74490.1"/>
    <property type="molecule type" value="Genomic_DNA"/>
</dbReference>
<feature type="transmembrane region" description="Helical" evidence="1">
    <location>
        <begin position="83"/>
        <end position="105"/>
    </location>
</feature>
<dbReference type="GO" id="GO:0022857">
    <property type="term" value="F:transmembrane transporter activity"/>
    <property type="evidence" value="ECO:0007669"/>
    <property type="project" value="InterPro"/>
</dbReference>
<reference evidence="2" key="1">
    <citation type="submission" date="2021-01" db="EMBL/GenBank/DDBJ databases">
        <title>Whole genome shotgun sequence of Planosporangium flavigriseum NBRC 105377.</title>
        <authorList>
            <person name="Komaki H."/>
            <person name="Tamura T."/>
        </authorList>
    </citation>
    <scope>NUCLEOTIDE SEQUENCE</scope>
    <source>
        <strain evidence="2">NBRC 105377</strain>
    </source>
</reference>
<dbReference type="InterPro" id="IPR011701">
    <property type="entry name" value="MFS"/>
</dbReference>
<evidence type="ECO:0000256" key="1">
    <source>
        <dbReference type="SAM" id="Phobius"/>
    </source>
</evidence>
<evidence type="ECO:0000313" key="2">
    <source>
        <dbReference type="EMBL" id="GIG74490.1"/>
    </source>
</evidence>
<feature type="transmembrane region" description="Helical" evidence="1">
    <location>
        <begin position="194"/>
        <end position="216"/>
    </location>
</feature>
<dbReference type="PANTHER" id="PTHR23523">
    <property type="match status" value="1"/>
</dbReference>
<keyword evidence="1" id="KW-1133">Transmembrane helix</keyword>
<dbReference type="SUPFAM" id="SSF103473">
    <property type="entry name" value="MFS general substrate transporter"/>
    <property type="match status" value="1"/>
</dbReference>
<evidence type="ECO:0000313" key="3">
    <source>
        <dbReference type="Proteomes" id="UP000653674"/>
    </source>
</evidence>